<dbReference type="Pfam" id="PF01321">
    <property type="entry name" value="Creatinase_N"/>
    <property type="match status" value="1"/>
</dbReference>
<dbReference type="PANTHER" id="PTHR46112">
    <property type="entry name" value="AMINOPEPTIDASE"/>
    <property type="match status" value="1"/>
</dbReference>
<organism evidence="6 9">
    <name type="scientific">Halosegnis rubeus</name>
    <dbReference type="NCBI Taxonomy" id="2212850"/>
    <lineage>
        <taxon>Archaea</taxon>
        <taxon>Methanobacteriati</taxon>
        <taxon>Methanobacteriota</taxon>
        <taxon>Stenosarchaea group</taxon>
        <taxon>Halobacteria</taxon>
        <taxon>Halobacteriales</taxon>
        <taxon>Natronomonadaceae</taxon>
        <taxon>Halosegnis</taxon>
    </lineage>
</organism>
<dbReference type="InterPro" id="IPR000587">
    <property type="entry name" value="Creatinase_N"/>
</dbReference>
<dbReference type="InterPro" id="IPR036005">
    <property type="entry name" value="Creatinase/aminopeptidase-like"/>
</dbReference>
<accession>A0A5N5U2F5</accession>
<dbReference type="InterPro" id="IPR001131">
    <property type="entry name" value="Peptidase_M24B_aminopep-P_CS"/>
</dbReference>
<evidence type="ECO:0000256" key="1">
    <source>
        <dbReference type="ARBA" id="ARBA00022723"/>
    </source>
</evidence>
<dbReference type="CDD" id="cd01092">
    <property type="entry name" value="APP-like"/>
    <property type="match status" value="1"/>
</dbReference>
<dbReference type="Proteomes" id="UP000326302">
    <property type="component" value="Unassembled WGS sequence"/>
</dbReference>
<dbReference type="InterPro" id="IPR029149">
    <property type="entry name" value="Creatin/AminoP/Spt16_N"/>
</dbReference>
<evidence type="ECO:0000313" key="7">
    <source>
        <dbReference type="EMBL" id="KAB7514095.1"/>
    </source>
</evidence>
<dbReference type="InterPro" id="IPR050659">
    <property type="entry name" value="Peptidase_M24B"/>
</dbReference>
<dbReference type="RefSeq" id="WP_152121138.1">
    <property type="nucleotide sequence ID" value="NZ_QJOW01000009.1"/>
</dbReference>
<dbReference type="EMBL" id="QMDY01000010">
    <property type="protein sequence ID" value="KAB7514095.1"/>
    <property type="molecule type" value="Genomic_DNA"/>
</dbReference>
<keyword evidence="1" id="KW-0479">Metal-binding</keyword>
<dbReference type="PRINTS" id="PR00599">
    <property type="entry name" value="MAPEPTIDASE"/>
</dbReference>
<evidence type="ECO:0000313" key="10">
    <source>
        <dbReference type="Proteomes" id="UP000326865"/>
    </source>
</evidence>
<sequence>MNRQQRVDACRRELANADAAAALLFPSVDMAYLSGFTDEPMERVLFLIVPREGEPIFVAPEMYDEQIRDASWVEDIRTWGDGDDPYALVETVAAECGFTGERLLVDDRMWALFTTELRDRFPDATFGLASEAVGPLRLRKDDAELAALRSAGAVADAASAAIRSLGRDAVGLTERELAGRIETELDSHGGDGVSFEPIVASGPNGAKPHHRHGDREIQAGDPVVLDFGTRVDGYPSDQTRTVVFDGTPPEAFERVHQIVREALEAGVDAVEPGVSAHEVDAAARQVIEAAGYGEQFIHRTGHGLGLEVHEPPYIVEGNDQPLEPGMVFSVEPGVYLDGEFGVRIEDIVAVTDDGSERLNDSPHGWRTESQ</sequence>
<name>A0A5N5U2F5_9EURY</name>
<dbReference type="GO" id="GO:0046872">
    <property type="term" value="F:metal ion binding"/>
    <property type="evidence" value="ECO:0007669"/>
    <property type="project" value="UniProtKB-KW"/>
</dbReference>
<dbReference type="SUPFAM" id="SSF53092">
    <property type="entry name" value="Creatinase/prolidase N-terminal domain"/>
    <property type="match status" value="1"/>
</dbReference>
<evidence type="ECO:0000313" key="6">
    <source>
        <dbReference type="EMBL" id="KAB7512736.1"/>
    </source>
</evidence>
<dbReference type="InterPro" id="IPR000994">
    <property type="entry name" value="Pept_M24"/>
</dbReference>
<evidence type="ECO:0000256" key="2">
    <source>
        <dbReference type="ARBA" id="ARBA00022801"/>
    </source>
</evidence>
<dbReference type="PANTHER" id="PTHR46112:SF3">
    <property type="entry name" value="AMINOPEPTIDASE YPDF"/>
    <property type="match status" value="1"/>
</dbReference>
<keyword evidence="2" id="KW-0378">Hydrolase</keyword>
<dbReference type="SUPFAM" id="SSF55920">
    <property type="entry name" value="Creatinase/aminopeptidase"/>
    <property type="match status" value="1"/>
</dbReference>
<dbReference type="Gene3D" id="3.40.350.10">
    <property type="entry name" value="Creatinase/prolidase N-terminal domain"/>
    <property type="match status" value="1"/>
</dbReference>
<accession>A0A5N5U699</accession>
<accession>A0A5N5U1Q7</accession>
<dbReference type="Proteomes" id="UP000326865">
    <property type="component" value="Unassembled WGS sequence"/>
</dbReference>
<feature type="domain" description="Creatinase N-terminal" evidence="4">
    <location>
        <begin position="6"/>
        <end position="137"/>
    </location>
</feature>
<comment type="caution">
    <text evidence="6">The sequence shown here is derived from an EMBL/GenBank/DDBJ whole genome shotgun (WGS) entry which is preliminary data.</text>
</comment>
<dbReference type="Gene3D" id="3.90.230.10">
    <property type="entry name" value="Creatinase/methionine aminopeptidase superfamily"/>
    <property type="match status" value="1"/>
</dbReference>
<proteinExistence type="predicted"/>
<feature type="domain" description="Peptidase M24" evidence="3">
    <location>
        <begin position="147"/>
        <end position="352"/>
    </location>
</feature>
<dbReference type="Proteomes" id="UP000326207">
    <property type="component" value="Unassembled WGS sequence"/>
</dbReference>
<protein>
    <submittedName>
        <fullName evidence="6">M24 family metallopeptidase</fullName>
    </submittedName>
</protein>
<reference evidence="8 9" key="1">
    <citation type="submission" date="2019-10" db="EMBL/GenBank/DDBJ databases">
        <title>Unraveling microbial dark matter from salterns through culturing: the case of the genus Halosegnis.</title>
        <authorList>
            <person name="Duran-Viseras A."/>
            <person name="Andrei A.-S."/>
            <person name="Vera-Gargallo B."/>
            <person name="Ghai R."/>
            <person name="Sanchez-Porro C."/>
            <person name="Ventosa A."/>
        </authorList>
    </citation>
    <scope>NUCLEOTIDE SEQUENCE [LARGE SCALE GENOMIC DNA]</scope>
    <source>
        <strain evidence="6 9">F17-44</strain>
        <strain evidence="5 10">F18-79</strain>
        <strain evidence="7 8">F19-13</strain>
    </source>
</reference>
<dbReference type="EMBL" id="QKKZ01000009">
    <property type="protein sequence ID" value="KAB7512476.1"/>
    <property type="molecule type" value="Genomic_DNA"/>
</dbReference>
<evidence type="ECO:0000313" key="8">
    <source>
        <dbReference type="Proteomes" id="UP000326207"/>
    </source>
</evidence>
<keyword evidence="10" id="KW-1185">Reference proteome</keyword>
<evidence type="ECO:0000313" key="9">
    <source>
        <dbReference type="Proteomes" id="UP000326302"/>
    </source>
</evidence>
<evidence type="ECO:0000313" key="5">
    <source>
        <dbReference type="EMBL" id="KAB7512476.1"/>
    </source>
</evidence>
<gene>
    <name evidence="5" type="ORF">DM867_12865</name>
    <name evidence="6" type="ORF">DMP03_13880</name>
    <name evidence="7" type="ORF">DP108_12360</name>
</gene>
<evidence type="ECO:0000259" key="4">
    <source>
        <dbReference type="Pfam" id="PF01321"/>
    </source>
</evidence>
<evidence type="ECO:0000259" key="3">
    <source>
        <dbReference type="Pfam" id="PF00557"/>
    </source>
</evidence>
<dbReference type="Pfam" id="PF00557">
    <property type="entry name" value="Peptidase_M24"/>
    <property type="match status" value="1"/>
</dbReference>
<dbReference type="EMBL" id="QJOW01000009">
    <property type="protein sequence ID" value="KAB7512736.1"/>
    <property type="molecule type" value="Genomic_DNA"/>
</dbReference>
<dbReference type="OrthoDB" id="1346at2157"/>
<dbReference type="AlphaFoldDB" id="A0A5N5U2F5"/>
<dbReference type="GO" id="GO:0016787">
    <property type="term" value="F:hydrolase activity"/>
    <property type="evidence" value="ECO:0007669"/>
    <property type="project" value="UniProtKB-KW"/>
</dbReference>
<dbReference type="InterPro" id="IPR001714">
    <property type="entry name" value="Pept_M24_MAP"/>
</dbReference>
<dbReference type="PROSITE" id="PS00491">
    <property type="entry name" value="PROLINE_PEPTIDASE"/>
    <property type="match status" value="1"/>
</dbReference>